<accession>A0A9P5U1Y0</accession>
<reference evidence="1" key="1">
    <citation type="submission" date="2020-11" db="EMBL/GenBank/DDBJ databases">
        <authorList>
            <consortium name="DOE Joint Genome Institute"/>
            <person name="Ahrendt S."/>
            <person name="Riley R."/>
            <person name="Andreopoulos W."/>
            <person name="Labutti K."/>
            <person name="Pangilinan J."/>
            <person name="Ruiz-Duenas F.J."/>
            <person name="Barrasa J.M."/>
            <person name="Sanchez-Garcia M."/>
            <person name="Camarero S."/>
            <person name="Miyauchi S."/>
            <person name="Serrano A."/>
            <person name="Linde D."/>
            <person name="Babiker R."/>
            <person name="Drula E."/>
            <person name="Ayuso-Fernandez I."/>
            <person name="Pacheco R."/>
            <person name="Padilla G."/>
            <person name="Ferreira P."/>
            <person name="Barriuso J."/>
            <person name="Kellner H."/>
            <person name="Castanera R."/>
            <person name="Alfaro M."/>
            <person name="Ramirez L."/>
            <person name="Pisabarro A.G."/>
            <person name="Kuo A."/>
            <person name="Tritt A."/>
            <person name="Lipzen A."/>
            <person name="He G."/>
            <person name="Yan M."/>
            <person name="Ng V."/>
            <person name="Cullen D."/>
            <person name="Martin F."/>
            <person name="Rosso M.-N."/>
            <person name="Henrissat B."/>
            <person name="Hibbett D."/>
            <person name="Martinez A.T."/>
            <person name="Grigoriev I.V."/>
        </authorList>
    </citation>
    <scope>NUCLEOTIDE SEQUENCE</scope>
    <source>
        <strain evidence="1">AH 40177</strain>
    </source>
</reference>
<evidence type="ECO:0000313" key="2">
    <source>
        <dbReference type="Proteomes" id="UP000772434"/>
    </source>
</evidence>
<gene>
    <name evidence="1" type="ORF">BDP27DRAFT_1484385</name>
</gene>
<proteinExistence type="predicted"/>
<comment type="caution">
    <text evidence="1">The sequence shown here is derived from an EMBL/GenBank/DDBJ whole genome shotgun (WGS) entry which is preliminary data.</text>
</comment>
<dbReference type="OrthoDB" id="2322499at2759"/>
<dbReference type="AlphaFoldDB" id="A0A9P5U1Y0"/>
<evidence type="ECO:0000313" key="1">
    <source>
        <dbReference type="EMBL" id="KAF9062058.1"/>
    </source>
</evidence>
<dbReference type="EMBL" id="JADNRY010000183">
    <property type="protein sequence ID" value="KAF9062058.1"/>
    <property type="molecule type" value="Genomic_DNA"/>
</dbReference>
<protein>
    <submittedName>
        <fullName evidence="1">Uncharacterized protein</fullName>
    </submittedName>
</protein>
<organism evidence="1 2">
    <name type="scientific">Rhodocollybia butyracea</name>
    <dbReference type="NCBI Taxonomy" id="206335"/>
    <lineage>
        <taxon>Eukaryota</taxon>
        <taxon>Fungi</taxon>
        <taxon>Dikarya</taxon>
        <taxon>Basidiomycota</taxon>
        <taxon>Agaricomycotina</taxon>
        <taxon>Agaricomycetes</taxon>
        <taxon>Agaricomycetidae</taxon>
        <taxon>Agaricales</taxon>
        <taxon>Marasmiineae</taxon>
        <taxon>Omphalotaceae</taxon>
        <taxon>Rhodocollybia</taxon>
    </lineage>
</organism>
<keyword evidence="2" id="KW-1185">Reference proteome</keyword>
<dbReference type="Proteomes" id="UP000772434">
    <property type="component" value="Unassembled WGS sequence"/>
</dbReference>
<sequence>MWSEQKRVVSYKNAKKFKTEFKSLRSELKREQWISQKQKEHKANREWFRSTLSNNNKELDVLRTKRMEEPPPMPTGSSLDLTQLDGVKKQGLWSFDNEESYKSNQSKDQKSNKYEHRFEIPVLVQTYAFSRACGVNCSNIFVGQS</sequence>
<name>A0A9P5U1Y0_9AGAR</name>